<sequence>MRYNQPGRPCLPGFSFECSHHEYGADLAAIGGKTMRIATSVLAGVSLALALGQPTLAQSQRNSAGVDIGAVCPAGFASAGQSIASLPVVAWTDHVPAAPGFGFTTRANVNIPAGAGDLILTLTRPAANGGNTQQQFRQQITGQGLSAFAFHFESADEMVPGAWQLVAEVGSVRVYNATITVYTPAVGDALVASCQ</sequence>
<dbReference type="Gene3D" id="2.60.40.2390">
    <property type="match status" value="1"/>
</dbReference>
<protein>
    <submittedName>
        <fullName evidence="1">Uncharacterized protein</fullName>
    </submittedName>
</protein>
<dbReference type="Proteomes" id="UP000242447">
    <property type="component" value="Chromosome"/>
</dbReference>
<dbReference type="EMBL" id="CP019937">
    <property type="protein sequence ID" value="ARO13604.1"/>
    <property type="molecule type" value="Genomic_DNA"/>
</dbReference>
<proteinExistence type="predicted"/>
<evidence type="ECO:0000313" key="2">
    <source>
        <dbReference type="Proteomes" id="UP000242447"/>
    </source>
</evidence>
<dbReference type="STRING" id="92947.BVG79_00244"/>
<organism evidence="1 2">
    <name type="scientific">Ketogulonicigenium robustum</name>
    <dbReference type="NCBI Taxonomy" id="92947"/>
    <lineage>
        <taxon>Bacteria</taxon>
        <taxon>Pseudomonadati</taxon>
        <taxon>Pseudomonadota</taxon>
        <taxon>Alphaproteobacteria</taxon>
        <taxon>Rhodobacterales</taxon>
        <taxon>Roseobacteraceae</taxon>
        <taxon>Ketogulonicigenium</taxon>
    </lineage>
</organism>
<dbReference type="KEGG" id="kro:BVG79_00244"/>
<dbReference type="AlphaFoldDB" id="A0A1W6NWM3"/>
<gene>
    <name evidence="1" type="ORF">BVG79_00244</name>
</gene>
<evidence type="ECO:0000313" key="1">
    <source>
        <dbReference type="EMBL" id="ARO13604.1"/>
    </source>
</evidence>
<reference evidence="1 2" key="1">
    <citation type="submission" date="2017-02" db="EMBL/GenBank/DDBJ databases">
        <title>Ketogulonicigenium robustum SPU B003 Genome sequencing and assembly.</title>
        <authorList>
            <person name="Li Y."/>
            <person name="Liu L."/>
            <person name="Wang C."/>
            <person name="Zhang M."/>
            <person name="Zhang T."/>
            <person name="Zhang Y."/>
        </authorList>
    </citation>
    <scope>NUCLEOTIDE SEQUENCE [LARGE SCALE GENOMIC DNA]</scope>
    <source>
        <strain evidence="1 2">SPU_B003</strain>
    </source>
</reference>
<name>A0A1W6NWM3_9RHOB</name>
<keyword evidence="2" id="KW-1185">Reference proteome</keyword>
<accession>A0A1W6NWM3</accession>